<gene>
    <name evidence="3" type="ORF">BJX63DRAFT_417012</name>
</gene>
<feature type="coiled-coil region" evidence="1">
    <location>
        <begin position="93"/>
        <end position="155"/>
    </location>
</feature>
<accession>A0ABR4GR85</accession>
<evidence type="ECO:0000313" key="4">
    <source>
        <dbReference type="Proteomes" id="UP001610334"/>
    </source>
</evidence>
<dbReference type="Gene3D" id="1.10.287.1490">
    <property type="match status" value="1"/>
</dbReference>
<evidence type="ECO:0000256" key="2">
    <source>
        <dbReference type="SAM" id="MobiDB-lite"/>
    </source>
</evidence>
<keyword evidence="4" id="KW-1185">Reference proteome</keyword>
<feature type="region of interest" description="Disordered" evidence="2">
    <location>
        <begin position="295"/>
        <end position="315"/>
    </location>
</feature>
<evidence type="ECO:0000256" key="1">
    <source>
        <dbReference type="SAM" id="Coils"/>
    </source>
</evidence>
<dbReference type="Proteomes" id="UP001610334">
    <property type="component" value="Unassembled WGS sequence"/>
</dbReference>
<organism evidence="3 4">
    <name type="scientific">Aspergillus granulosus</name>
    <dbReference type="NCBI Taxonomy" id="176169"/>
    <lineage>
        <taxon>Eukaryota</taxon>
        <taxon>Fungi</taxon>
        <taxon>Dikarya</taxon>
        <taxon>Ascomycota</taxon>
        <taxon>Pezizomycotina</taxon>
        <taxon>Eurotiomycetes</taxon>
        <taxon>Eurotiomycetidae</taxon>
        <taxon>Eurotiales</taxon>
        <taxon>Aspergillaceae</taxon>
        <taxon>Aspergillus</taxon>
        <taxon>Aspergillus subgen. Nidulantes</taxon>
    </lineage>
</organism>
<proteinExistence type="predicted"/>
<protein>
    <submittedName>
        <fullName evidence="3">Uncharacterized protein</fullName>
    </submittedName>
</protein>
<sequence>MAPPPDSLTSLQALRDAARKHSHQAPEISLPERPRKFQNDSYSDAAIAVVGVYTAHLYSEHGSWSTESNRLRQDIMAVDMKIGKVDQKVDRFEHETKEALTELSNRLDDVEEEVKELRKEVKDVQSQLKDVQSQVKDVQSQVKDVQSQFKSFQQEVNSQFKEVNSQFADVRSQFADLQSTIQNTKAVQLNTYRKLLDESIEPVSVLVSLHGKQVFSVAPDFPQTVRDFWKLTSNIPALVRLAKHYSVTGWERWQRSTSDTTDRTEYADLDLAVADHPQRCLTNLSSKWGLQYTSLQRPRKRSRDSGSDGLESRQQLKMRRISGSDICESVFSRNKAGELVRQDQITRLRPPRPVPSSSIVTRVYEKYAGAPGRFSSFESAELGWDANMTIDSPSGSEKSDHS</sequence>
<dbReference type="EMBL" id="JBFXLT010000300">
    <property type="protein sequence ID" value="KAL2801590.1"/>
    <property type="molecule type" value="Genomic_DNA"/>
</dbReference>
<feature type="region of interest" description="Disordered" evidence="2">
    <location>
        <begin position="1"/>
        <end position="37"/>
    </location>
</feature>
<keyword evidence="1" id="KW-0175">Coiled coil</keyword>
<comment type="caution">
    <text evidence="3">The sequence shown here is derived from an EMBL/GenBank/DDBJ whole genome shotgun (WGS) entry which is preliminary data.</text>
</comment>
<name>A0ABR4GR85_9EURO</name>
<reference evidence="3 4" key="1">
    <citation type="submission" date="2024-07" db="EMBL/GenBank/DDBJ databases">
        <title>Section-level genome sequencing and comparative genomics of Aspergillus sections Usti and Cavernicolus.</title>
        <authorList>
            <consortium name="Lawrence Berkeley National Laboratory"/>
            <person name="Nybo J.L."/>
            <person name="Vesth T.C."/>
            <person name="Theobald S."/>
            <person name="Frisvad J.C."/>
            <person name="Larsen T.O."/>
            <person name="Kjaerboelling I."/>
            <person name="Rothschild-Mancinelli K."/>
            <person name="Lyhne E.K."/>
            <person name="Kogle M.E."/>
            <person name="Barry K."/>
            <person name="Clum A."/>
            <person name="Na H."/>
            <person name="Ledsgaard L."/>
            <person name="Lin J."/>
            <person name="Lipzen A."/>
            <person name="Kuo A."/>
            <person name="Riley R."/>
            <person name="Mondo S."/>
            <person name="Labutti K."/>
            <person name="Haridas S."/>
            <person name="Pangalinan J."/>
            <person name="Salamov A.A."/>
            <person name="Simmons B.A."/>
            <person name="Magnuson J.K."/>
            <person name="Chen J."/>
            <person name="Drula E."/>
            <person name="Henrissat B."/>
            <person name="Wiebenga A."/>
            <person name="Lubbers R.J."/>
            <person name="Gomes A.C."/>
            <person name="Makela M.R."/>
            <person name="Stajich J."/>
            <person name="Grigoriev I.V."/>
            <person name="Mortensen U.H."/>
            <person name="De Vries R.P."/>
            <person name="Baker S.E."/>
            <person name="Andersen M.R."/>
        </authorList>
    </citation>
    <scope>NUCLEOTIDE SEQUENCE [LARGE SCALE GENOMIC DNA]</scope>
    <source>
        <strain evidence="3 4">CBS 588.65</strain>
    </source>
</reference>
<dbReference type="SUPFAM" id="SSF57997">
    <property type="entry name" value="Tropomyosin"/>
    <property type="match status" value="1"/>
</dbReference>
<evidence type="ECO:0000313" key="3">
    <source>
        <dbReference type="EMBL" id="KAL2801590.1"/>
    </source>
</evidence>